<dbReference type="InterPro" id="IPR037171">
    <property type="entry name" value="NagB/RpiA_transferase-like"/>
</dbReference>
<keyword evidence="3" id="KW-0067">ATP-binding</keyword>
<accession>A0ABR1F1L2</accession>
<keyword evidence="7" id="KW-1185">Reference proteome</keyword>
<gene>
    <name evidence="6" type="ORF">BZA70DRAFT_281905</name>
</gene>
<evidence type="ECO:0000313" key="7">
    <source>
        <dbReference type="Proteomes" id="UP001498771"/>
    </source>
</evidence>
<dbReference type="PANTHER" id="PTHR23407:SF1">
    <property type="entry name" value="5-FORMYLTETRAHYDROFOLATE CYCLO-LIGASE"/>
    <property type="match status" value="1"/>
</dbReference>
<dbReference type="Pfam" id="PF01812">
    <property type="entry name" value="5-FTHF_cyc-lig"/>
    <property type="match status" value="1"/>
</dbReference>
<dbReference type="RefSeq" id="XP_064766749.1">
    <property type="nucleotide sequence ID" value="XM_064913183.1"/>
</dbReference>
<evidence type="ECO:0000256" key="2">
    <source>
        <dbReference type="ARBA" id="ARBA00022741"/>
    </source>
</evidence>
<dbReference type="Proteomes" id="UP001498771">
    <property type="component" value="Unassembled WGS sequence"/>
</dbReference>
<keyword evidence="2" id="KW-0547">Nucleotide-binding</keyword>
<dbReference type="Gene3D" id="3.40.50.10420">
    <property type="entry name" value="NagB/RpiA/CoA transferase-like"/>
    <property type="match status" value="1"/>
</dbReference>
<dbReference type="GeneID" id="90038695"/>
<evidence type="ECO:0000256" key="1">
    <source>
        <dbReference type="ARBA" id="ARBA00010638"/>
    </source>
</evidence>
<name>A0ABR1F1L2_9ASCO</name>
<evidence type="ECO:0000256" key="3">
    <source>
        <dbReference type="ARBA" id="ARBA00022840"/>
    </source>
</evidence>
<protein>
    <recommendedName>
        <fullName evidence="5">5-formyltetrahydrofolate cyclo-ligase</fullName>
        <ecNumber evidence="5">6.3.3.2</ecNumber>
    </recommendedName>
</protein>
<dbReference type="EC" id="6.3.3.2" evidence="5"/>
<comment type="catalytic activity">
    <reaction evidence="4">
        <text>(6S)-5-formyl-5,6,7,8-tetrahydrofolate + ATP = (6R)-5,10-methenyltetrahydrofolate + ADP + phosphate</text>
        <dbReference type="Rhea" id="RHEA:10488"/>
        <dbReference type="ChEBI" id="CHEBI:30616"/>
        <dbReference type="ChEBI" id="CHEBI:43474"/>
        <dbReference type="ChEBI" id="CHEBI:57455"/>
        <dbReference type="ChEBI" id="CHEBI:57457"/>
        <dbReference type="ChEBI" id="CHEBI:456216"/>
        <dbReference type="EC" id="6.3.3.2"/>
    </reaction>
</comment>
<dbReference type="PANTHER" id="PTHR23407">
    <property type="entry name" value="ATPASE INHIBITOR/5-FORMYLTETRAHYDROFOLATE CYCLO-LIGASE"/>
    <property type="match status" value="1"/>
</dbReference>
<evidence type="ECO:0000256" key="5">
    <source>
        <dbReference type="ARBA" id="ARBA00038966"/>
    </source>
</evidence>
<evidence type="ECO:0000313" key="6">
    <source>
        <dbReference type="EMBL" id="KAK7203716.1"/>
    </source>
</evidence>
<dbReference type="InterPro" id="IPR002698">
    <property type="entry name" value="FTHF_cligase"/>
</dbReference>
<organism evidence="6 7">
    <name type="scientific">Myxozyma melibiosi</name>
    <dbReference type="NCBI Taxonomy" id="54550"/>
    <lineage>
        <taxon>Eukaryota</taxon>
        <taxon>Fungi</taxon>
        <taxon>Dikarya</taxon>
        <taxon>Ascomycota</taxon>
        <taxon>Saccharomycotina</taxon>
        <taxon>Lipomycetes</taxon>
        <taxon>Lipomycetales</taxon>
        <taxon>Lipomycetaceae</taxon>
        <taxon>Myxozyma</taxon>
    </lineage>
</organism>
<dbReference type="InterPro" id="IPR024185">
    <property type="entry name" value="FTHF_cligase-like_sf"/>
</dbReference>
<comment type="caution">
    <text evidence="6">The sequence shown here is derived from an EMBL/GenBank/DDBJ whole genome shotgun (WGS) entry which is preliminary data.</text>
</comment>
<evidence type="ECO:0000256" key="4">
    <source>
        <dbReference type="ARBA" id="ARBA00036539"/>
    </source>
</evidence>
<dbReference type="SUPFAM" id="SSF100950">
    <property type="entry name" value="NagB/RpiA/CoA transferase-like"/>
    <property type="match status" value="1"/>
</dbReference>
<comment type="similarity">
    <text evidence="1">Belongs to the 5-formyltetrahydrofolate cyclo-ligase family.</text>
</comment>
<proteinExistence type="inferred from homology"/>
<dbReference type="EMBL" id="JBBJBU010000010">
    <property type="protein sequence ID" value="KAK7203716.1"/>
    <property type="molecule type" value="Genomic_DNA"/>
</dbReference>
<reference evidence="6 7" key="1">
    <citation type="submission" date="2024-03" db="EMBL/GenBank/DDBJ databases">
        <title>Genome-scale model development and genomic sequencing of the oleaginous clade Lipomyces.</title>
        <authorList>
            <consortium name="Lawrence Berkeley National Laboratory"/>
            <person name="Czajka J.J."/>
            <person name="Han Y."/>
            <person name="Kim J."/>
            <person name="Mondo S.J."/>
            <person name="Hofstad B.A."/>
            <person name="Robles A."/>
            <person name="Haridas S."/>
            <person name="Riley R."/>
            <person name="LaButti K."/>
            <person name="Pangilinan J."/>
            <person name="Andreopoulos W."/>
            <person name="Lipzen A."/>
            <person name="Yan J."/>
            <person name="Wang M."/>
            <person name="Ng V."/>
            <person name="Grigoriev I.V."/>
            <person name="Spatafora J.W."/>
            <person name="Magnuson J.K."/>
            <person name="Baker S.E."/>
            <person name="Pomraning K.R."/>
        </authorList>
    </citation>
    <scope>NUCLEOTIDE SEQUENCE [LARGE SCALE GENOMIC DNA]</scope>
    <source>
        <strain evidence="6 7">Phaff 52-87</strain>
    </source>
</reference>
<sequence>MPSTASVERAAITARKQAARKIVSDRLRLLPYESIADQSRTVADTIRKLPEYQDARNIGLYMHMEVSTSVPRKSGRSVEVQTDLMIQNAFEDGKSVFLPRIVPDSELTHGLKDLFYKTLSHQQDSSESIFTPKSFLKMLKMPDYASVAELKTENDAHSFIIREPPTENEDAFEGDGLDIIIVPGLVFNESCDRIGRGKGFYDTYIGLHNAWSDARENASKPLLVGIALREQIIQRLESESELPREEHDQILDILVVESDIHRRRR</sequence>